<organism evidence="1 2">
    <name type="scientific">Rhizophagus clarus</name>
    <dbReference type="NCBI Taxonomy" id="94130"/>
    <lineage>
        <taxon>Eukaryota</taxon>
        <taxon>Fungi</taxon>
        <taxon>Fungi incertae sedis</taxon>
        <taxon>Mucoromycota</taxon>
        <taxon>Glomeromycotina</taxon>
        <taxon>Glomeromycetes</taxon>
        <taxon>Glomerales</taxon>
        <taxon>Glomeraceae</taxon>
        <taxon>Rhizophagus</taxon>
    </lineage>
</organism>
<comment type="caution">
    <text evidence="1">The sequence shown here is derived from an EMBL/GenBank/DDBJ whole genome shotgun (WGS) entry which is preliminary data.</text>
</comment>
<name>A0A8H3QBD3_9GLOM</name>
<evidence type="ECO:0000313" key="2">
    <source>
        <dbReference type="Proteomes" id="UP000615446"/>
    </source>
</evidence>
<proteinExistence type="predicted"/>
<dbReference type="EMBL" id="BLAL01000004">
    <property type="protein sequence ID" value="GES72697.1"/>
    <property type="molecule type" value="Genomic_DNA"/>
</dbReference>
<accession>A0A8H3QBD3</accession>
<protein>
    <submittedName>
        <fullName evidence="1">Uncharacterized protein</fullName>
    </submittedName>
</protein>
<reference evidence="1" key="1">
    <citation type="submission" date="2019-10" db="EMBL/GenBank/DDBJ databases">
        <title>Conservation and host-specific expression of non-tandemly repeated heterogenous ribosome RNA gene in arbuscular mycorrhizal fungi.</title>
        <authorList>
            <person name="Maeda T."/>
            <person name="Kobayashi Y."/>
            <person name="Nakagawa T."/>
            <person name="Ezawa T."/>
            <person name="Yamaguchi K."/>
            <person name="Bino T."/>
            <person name="Nishimoto Y."/>
            <person name="Shigenobu S."/>
            <person name="Kawaguchi M."/>
        </authorList>
    </citation>
    <scope>NUCLEOTIDE SEQUENCE</scope>
    <source>
        <strain evidence="1">HR1</strain>
    </source>
</reference>
<dbReference type="AlphaFoldDB" id="A0A8H3QBD3"/>
<gene>
    <name evidence="1" type="ORF">RCL2_000025300</name>
</gene>
<dbReference type="Proteomes" id="UP000615446">
    <property type="component" value="Unassembled WGS sequence"/>
</dbReference>
<evidence type="ECO:0000313" key="1">
    <source>
        <dbReference type="EMBL" id="GES72697.1"/>
    </source>
</evidence>
<sequence length="79" mass="9121">MVIILLDTSRRTLKGKWRESSGHFGTAPERNPLDTLRRPLEGKWRESLEYFGILQEGKLRDSGLLNSRFDSTQGIYLNV</sequence>